<dbReference type="InterPro" id="IPR023393">
    <property type="entry name" value="START-like_dom_sf"/>
</dbReference>
<feature type="compositionally biased region" description="Low complexity" evidence="4">
    <location>
        <begin position="200"/>
        <end position="211"/>
    </location>
</feature>
<comment type="caution">
    <text evidence="6">The sequence shown here is derived from an EMBL/GenBank/DDBJ whole genome shotgun (WGS) entry which is preliminary data.</text>
</comment>
<protein>
    <recommendedName>
        <fullName evidence="5">Coenzyme Q-binding protein COQ10 START domain-containing protein</fullName>
    </recommendedName>
</protein>
<dbReference type="PANTHER" id="PTHR12901:SF10">
    <property type="entry name" value="COENZYME Q-BINDING PROTEIN COQ10, MITOCHONDRIAL"/>
    <property type="match status" value="1"/>
</dbReference>
<dbReference type="InterPro" id="IPR044996">
    <property type="entry name" value="COQ10-like"/>
</dbReference>
<proteinExistence type="inferred from homology"/>
<accession>A0AAN6USB1</accession>
<evidence type="ECO:0000256" key="3">
    <source>
        <dbReference type="ARBA" id="ARBA00024947"/>
    </source>
</evidence>
<evidence type="ECO:0000259" key="5">
    <source>
        <dbReference type="Pfam" id="PF03364"/>
    </source>
</evidence>
<feature type="region of interest" description="Disordered" evidence="4">
    <location>
        <begin position="192"/>
        <end position="221"/>
    </location>
</feature>
<dbReference type="Pfam" id="PF03364">
    <property type="entry name" value="Polyketide_cyc"/>
    <property type="match status" value="1"/>
</dbReference>
<evidence type="ECO:0000313" key="6">
    <source>
        <dbReference type="EMBL" id="KAK4137995.1"/>
    </source>
</evidence>
<feature type="domain" description="Coenzyme Q-binding protein COQ10 START" evidence="5">
    <location>
        <begin position="161"/>
        <end position="346"/>
    </location>
</feature>
<reference evidence="6" key="1">
    <citation type="journal article" date="2023" name="Mol. Phylogenet. Evol.">
        <title>Genome-scale phylogeny and comparative genomics of the fungal order Sordariales.</title>
        <authorList>
            <person name="Hensen N."/>
            <person name="Bonometti L."/>
            <person name="Westerberg I."/>
            <person name="Brannstrom I.O."/>
            <person name="Guillou S."/>
            <person name="Cros-Aarteil S."/>
            <person name="Calhoun S."/>
            <person name="Haridas S."/>
            <person name="Kuo A."/>
            <person name="Mondo S."/>
            <person name="Pangilinan J."/>
            <person name="Riley R."/>
            <person name="LaButti K."/>
            <person name="Andreopoulos B."/>
            <person name="Lipzen A."/>
            <person name="Chen C."/>
            <person name="Yan M."/>
            <person name="Daum C."/>
            <person name="Ng V."/>
            <person name="Clum A."/>
            <person name="Steindorff A."/>
            <person name="Ohm R.A."/>
            <person name="Martin F."/>
            <person name="Silar P."/>
            <person name="Natvig D.O."/>
            <person name="Lalanne C."/>
            <person name="Gautier V."/>
            <person name="Ament-Velasquez S.L."/>
            <person name="Kruys A."/>
            <person name="Hutchinson M.I."/>
            <person name="Powell A.J."/>
            <person name="Barry K."/>
            <person name="Miller A.N."/>
            <person name="Grigoriev I.V."/>
            <person name="Debuchy R."/>
            <person name="Gladieux P."/>
            <person name="Hiltunen Thoren M."/>
            <person name="Johannesson H."/>
        </authorList>
    </citation>
    <scope>NUCLEOTIDE SEQUENCE</scope>
    <source>
        <strain evidence="6">CBS 123565</strain>
    </source>
</reference>
<reference evidence="6" key="2">
    <citation type="submission" date="2023-05" db="EMBL/GenBank/DDBJ databases">
        <authorList>
            <consortium name="Lawrence Berkeley National Laboratory"/>
            <person name="Steindorff A."/>
            <person name="Hensen N."/>
            <person name="Bonometti L."/>
            <person name="Westerberg I."/>
            <person name="Brannstrom I.O."/>
            <person name="Guillou S."/>
            <person name="Cros-Aarteil S."/>
            <person name="Calhoun S."/>
            <person name="Haridas S."/>
            <person name="Kuo A."/>
            <person name="Mondo S."/>
            <person name="Pangilinan J."/>
            <person name="Riley R."/>
            <person name="Labutti K."/>
            <person name="Andreopoulos B."/>
            <person name="Lipzen A."/>
            <person name="Chen C."/>
            <person name="Yanf M."/>
            <person name="Daum C."/>
            <person name="Ng V."/>
            <person name="Clum A."/>
            <person name="Ohm R."/>
            <person name="Martin F."/>
            <person name="Silar P."/>
            <person name="Natvig D."/>
            <person name="Lalanne C."/>
            <person name="Gautier V."/>
            <person name="Ament-Velasquez S.L."/>
            <person name="Kruys A."/>
            <person name="Hutchinson M.I."/>
            <person name="Powell A.J."/>
            <person name="Barry K."/>
            <person name="Miller A.N."/>
            <person name="Grigoriev I.V."/>
            <person name="Debuchy R."/>
            <person name="Gladieux P."/>
            <person name="Thoren M.H."/>
            <person name="Johannesson H."/>
        </authorList>
    </citation>
    <scope>NUCLEOTIDE SEQUENCE</scope>
    <source>
        <strain evidence="6">CBS 123565</strain>
    </source>
</reference>
<evidence type="ECO:0000256" key="4">
    <source>
        <dbReference type="SAM" id="MobiDB-lite"/>
    </source>
</evidence>
<dbReference type="AlphaFoldDB" id="A0AAN6USB1"/>
<comment type="function">
    <text evidence="3">Required for the function of coenzyme Q in the respiratory chain. May serve as a chaperone or may be involved in the transport of Q6 from its site of synthesis to the catalytic sites of the respiratory complexes.</text>
</comment>
<comment type="subunit">
    <text evidence="2">Interacts with coenzyme Q.</text>
</comment>
<dbReference type="GO" id="GO:0045333">
    <property type="term" value="P:cellular respiration"/>
    <property type="evidence" value="ECO:0007669"/>
    <property type="project" value="InterPro"/>
</dbReference>
<dbReference type="PANTHER" id="PTHR12901">
    <property type="entry name" value="SPERM PROTEIN HOMOLOG"/>
    <property type="match status" value="1"/>
</dbReference>
<dbReference type="EMBL" id="MU853402">
    <property type="protein sequence ID" value="KAK4137995.1"/>
    <property type="molecule type" value="Genomic_DNA"/>
</dbReference>
<dbReference type="InterPro" id="IPR005031">
    <property type="entry name" value="COQ10_START"/>
</dbReference>
<dbReference type="Gene3D" id="3.30.530.20">
    <property type="match status" value="1"/>
</dbReference>
<evidence type="ECO:0000313" key="7">
    <source>
        <dbReference type="Proteomes" id="UP001304895"/>
    </source>
</evidence>
<comment type="similarity">
    <text evidence="1">Belongs to the COQ10 family.</text>
</comment>
<dbReference type="GO" id="GO:0005739">
    <property type="term" value="C:mitochondrion"/>
    <property type="evidence" value="ECO:0007669"/>
    <property type="project" value="TreeGrafter"/>
</dbReference>
<name>A0AAN6USB1_9PEZI</name>
<keyword evidence="7" id="KW-1185">Reference proteome</keyword>
<evidence type="ECO:0000256" key="1">
    <source>
        <dbReference type="ARBA" id="ARBA00006885"/>
    </source>
</evidence>
<dbReference type="Proteomes" id="UP001304895">
    <property type="component" value="Unassembled WGS sequence"/>
</dbReference>
<organism evidence="6 7">
    <name type="scientific">Trichocladium antarcticum</name>
    <dbReference type="NCBI Taxonomy" id="1450529"/>
    <lineage>
        <taxon>Eukaryota</taxon>
        <taxon>Fungi</taxon>
        <taxon>Dikarya</taxon>
        <taxon>Ascomycota</taxon>
        <taxon>Pezizomycotina</taxon>
        <taxon>Sordariomycetes</taxon>
        <taxon>Sordariomycetidae</taxon>
        <taxon>Sordariales</taxon>
        <taxon>Chaetomiaceae</taxon>
        <taxon>Trichocladium</taxon>
    </lineage>
</organism>
<gene>
    <name evidence="6" type="ORF">BT67DRAFT_439217</name>
</gene>
<dbReference type="SUPFAM" id="SSF55961">
    <property type="entry name" value="Bet v1-like"/>
    <property type="match status" value="1"/>
</dbReference>
<dbReference type="GO" id="GO:0048039">
    <property type="term" value="F:ubiquinone binding"/>
    <property type="evidence" value="ECO:0007669"/>
    <property type="project" value="InterPro"/>
</dbReference>
<evidence type="ECO:0000256" key="2">
    <source>
        <dbReference type="ARBA" id="ARBA00011814"/>
    </source>
</evidence>
<dbReference type="CDD" id="cd07813">
    <property type="entry name" value="COQ10p_like"/>
    <property type="match status" value="1"/>
</dbReference>
<sequence length="356" mass="37866">MSGTDRPALSKDELAVHRILKHAITRPLNNNNGTPIGAPGAAHTILPNPATRDRTRHSVFARYKTEADFPRPTSDFTMAPRLPAATRLASRRLFTAPIPLPRLPPPSAQTPCPLLPAFLPTTTTTTIPGTRPSSTWLLSALSNLSPSSTAPPQTLHARRTLPYPPAQIYTLIADIDSYHHFLPHCAHSRVTRWTQPPPTTTTTTTTTTNGPEQPPTPRRPALADLTVGWGPFTQTYTSRVYCVPGQVVEAVSGAATTTIPAAALQAAGYGEADTAGQGKAMEGIFESLVTRWTVQPAAAATTAAGVEAGWTEVALSVTFRFANPALGLAVGQMADEKADEMVAAFEGRARALYGGR</sequence>